<name>A0A6V8SRD7_9CLOT</name>
<dbReference type="RefSeq" id="WP_183278815.1">
    <property type="nucleotide sequence ID" value="NZ_BLZR01000001.1"/>
</dbReference>
<feature type="transmembrane region" description="Helical" evidence="1">
    <location>
        <begin position="46"/>
        <end position="64"/>
    </location>
</feature>
<sequence>MARRDDVNQLYLWPNRIESIIKWLFWINVACSLAGCIIKISTVANILLVVQILASVFYVVLKIIDDNFFWYNAESVRRETAIENGLGIDITEYETNEYYNNDLPNNFMKFSVNAFESIMFSKTTAGRMMLNESARITAALLAFVSTCLVYKDYGIMLVISQTVFSAYFVEEFVTLVVYKVRLEKLYDSFYKELITIGIKSEEQKSLLLAYAIEYEAIKAHYKIRLSQKEFWKHNTESSLKWNQICKKIKVY</sequence>
<reference evidence="2 3" key="1">
    <citation type="submission" date="2020-07" db="EMBL/GenBank/DDBJ databases">
        <title>A new beta-1,3-glucan-decomposing anaerobic bacterium isolated from anoxic soil subjected to biological soil disinfestation.</title>
        <authorList>
            <person name="Ueki A."/>
            <person name="Tonouchi A."/>
        </authorList>
    </citation>
    <scope>NUCLEOTIDE SEQUENCE [LARGE SCALE GENOMIC DNA]</scope>
    <source>
        <strain evidence="2 3">TW1</strain>
    </source>
</reference>
<dbReference type="EMBL" id="BLZR01000001">
    <property type="protein sequence ID" value="GFP77443.1"/>
    <property type="molecule type" value="Genomic_DNA"/>
</dbReference>
<keyword evidence="3" id="KW-1185">Reference proteome</keyword>
<organism evidence="2 3">
    <name type="scientific">Clostridium fungisolvens</name>
    <dbReference type="NCBI Taxonomy" id="1604897"/>
    <lineage>
        <taxon>Bacteria</taxon>
        <taxon>Bacillati</taxon>
        <taxon>Bacillota</taxon>
        <taxon>Clostridia</taxon>
        <taxon>Eubacteriales</taxon>
        <taxon>Clostridiaceae</taxon>
        <taxon>Clostridium</taxon>
    </lineage>
</organism>
<keyword evidence="1" id="KW-1133">Transmembrane helix</keyword>
<proteinExistence type="predicted"/>
<gene>
    <name evidence="2" type="ORF">bsdtw1_03571</name>
</gene>
<evidence type="ECO:0000256" key="1">
    <source>
        <dbReference type="SAM" id="Phobius"/>
    </source>
</evidence>
<keyword evidence="1" id="KW-0812">Transmembrane</keyword>
<accession>A0A6V8SRD7</accession>
<feature type="transmembrane region" description="Helical" evidence="1">
    <location>
        <begin position="134"/>
        <end position="151"/>
    </location>
</feature>
<dbReference type="Proteomes" id="UP000580568">
    <property type="component" value="Unassembled WGS sequence"/>
</dbReference>
<comment type="caution">
    <text evidence="2">The sequence shown here is derived from an EMBL/GenBank/DDBJ whole genome shotgun (WGS) entry which is preliminary data.</text>
</comment>
<evidence type="ECO:0000313" key="2">
    <source>
        <dbReference type="EMBL" id="GFP77443.1"/>
    </source>
</evidence>
<protein>
    <submittedName>
        <fullName evidence="2">Uncharacterized protein</fullName>
    </submittedName>
</protein>
<feature type="transmembrane region" description="Helical" evidence="1">
    <location>
        <begin position="20"/>
        <end position="40"/>
    </location>
</feature>
<evidence type="ECO:0000313" key="3">
    <source>
        <dbReference type="Proteomes" id="UP000580568"/>
    </source>
</evidence>
<dbReference type="AlphaFoldDB" id="A0A6V8SRD7"/>
<keyword evidence="1" id="KW-0472">Membrane</keyword>